<keyword evidence="2" id="KW-0472">Membrane</keyword>
<feature type="non-terminal residue" evidence="3">
    <location>
        <position position="150"/>
    </location>
</feature>
<evidence type="ECO:0000256" key="1">
    <source>
        <dbReference type="SAM" id="MobiDB-lite"/>
    </source>
</evidence>
<evidence type="ECO:0000313" key="4">
    <source>
        <dbReference type="Proteomes" id="UP000838878"/>
    </source>
</evidence>
<gene>
    <name evidence="3" type="ORF">BINO364_LOCUS15588</name>
</gene>
<reference evidence="3" key="1">
    <citation type="submission" date="2021-12" db="EMBL/GenBank/DDBJ databases">
        <authorList>
            <person name="Martin H S."/>
        </authorList>
    </citation>
    <scope>NUCLEOTIDE SEQUENCE</scope>
</reference>
<dbReference type="OrthoDB" id="8062037at2759"/>
<name>A0A8J9V2T5_9NEOP</name>
<keyword evidence="2" id="KW-0812">Transmembrane</keyword>
<dbReference type="AlphaFoldDB" id="A0A8J9V2T5"/>
<sequence length="150" mass="16456">MSVREDEDRHKNCPSRNLGLGVAVAAIGVGVGAALYYFMNKRQENPNTAGSTTRDWTCEPDHTFSNESQLRRDEALVLHLLRSDPPRPGGDEPPLHPPLPHKVHLALASGAANVSQLPEISRLMNFALTHRRLKGLAGPVSISSFIEKFD</sequence>
<dbReference type="EMBL" id="OV170228">
    <property type="protein sequence ID" value="CAH0730623.1"/>
    <property type="molecule type" value="Genomic_DNA"/>
</dbReference>
<accession>A0A8J9V2T5</accession>
<evidence type="ECO:0000256" key="2">
    <source>
        <dbReference type="SAM" id="Phobius"/>
    </source>
</evidence>
<keyword evidence="4" id="KW-1185">Reference proteome</keyword>
<protein>
    <submittedName>
        <fullName evidence="3">Uncharacterized protein</fullName>
    </submittedName>
</protein>
<feature type="region of interest" description="Disordered" evidence="1">
    <location>
        <begin position="44"/>
        <end position="65"/>
    </location>
</feature>
<feature type="transmembrane region" description="Helical" evidence="2">
    <location>
        <begin position="20"/>
        <end position="38"/>
    </location>
</feature>
<proteinExistence type="predicted"/>
<keyword evidence="2" id="KW-1133">Transmembrane helix</keyword>
<feature type="compositionally biased region" description="Basic and acidic residues" evidence="1">
    <location>
        <begin position="56"/>
        <end position="65"/>
    </location>
</feature>
<evidence type="ECO:0000313" key="3">
    <source>
        <dbReference type="EMBL" id="CAH0730623.1"/>
    </source>
</evidence>
<organism evidence="3 4">
    <name type="scientific">Brenthis ino</name>
    <name type="common">lesser marbled fritillary</name>
    <dbReference type="NCBI Taxonomy" id="405034"/>
    <lineage>
        <taxon>Eukaryota</taxon>
        <taxon>Metazoa</taxon>
        <taxon>Ecdysozoa</taxon>
        <taxon>Arthropoda</taxon>
        <taxon>Hexapoda</taxon>
        <taxon>Insecta</taxon>
        <taxon>Pterygota</taxon>
        <taxon>Neoptera</taxon>
        <taxon>Endopterygota</taxon>
        <taxon>Lepidoptera</taxon>
        <taxon>Glossata</taxon>
        <taxon>Ditrysia</taxon>
        <taxon>Papilionoidea</taxon>
        <taxon>Nymphalidae</taxon>
        <taxon>Heliconiinae</taxon>
        <taxon>Argynnini</taxon>
        <taxon>Brenthis</taxon>
    </lineage>
</organism>
<feature type="compositionally biased region" description="Polar residues" evidence="1">
    <location>
        <begin position="45"/>
        <end position="55"/>
    </location>
</feature>
<dbReference type="Proteomes" id="UP000838878">
    <property type="component" value="Chromosome 8"/>
</dbReference>